<name>A0ABR0KUJ8_9PEZI</name>
<comment type="caution">
    <text evidence="2">The sequence shown here is derived from an EMBL/GenBank/DDBJ whole genome shotgun (WGS) entry which is preliminary data.</text>
</comment>
<organism evidence="2 3">
    <name type="scientific">Cryomyces antarcticus</name>
    <dbReference type="NCBI Taxonomy" id="329879"/>
    <lineage>
        <taxon>Eukaryota</taxon>
        <taxon>Fungi</taxon>
        <taxon>Dikarya</taxon>
        <taxon>Ascomycota</taxon>
        <taxon>Pezizomycotina</taxon>
        <taxon>Dothideomycetes</taxon>
        <taxon>Dothideomycetes incertae sedis</taxon>
        <taxon>Cryomyces</taxon>
    </lineage>
</organism>
<protein>
    <submittedName>
        <fullName evidence="2">Uncharacterized protein</fullName>
    </submittedName>
</protein>
<evidence type="ECO:0000256" key="1">
    <source>
        <dbReference type="SAM" id="MobiDB-lite"/>
    </source>
</evidence>
<sequence length="293" mass="29319">MVPETAAQSVPDVPSASPTGAQTGAESSALLQPSTLTTSGGEATSNNGAISASSGADVASILVSLLGGTAPASVEQEPDSSRSHEPTTSQSQQSIKSQMQQPTASQAPQSAATQLQQRPMSQEDQPALPKSSSQGSTMLQFQRLVTATTALGGQGIATGSSNLGGVVIAGTTYEPRDMLVINGMSASAAQSDISSSTLPADPTPVVGGQSIATGFFASGVFVIAGTTYRSGDTLVIDSTPASVARSGVRSTFLPINLPLPTSQSVAPSAVGGSTLPVNPAWPASPKPAVRVWQ</sequence>
<proteinExistence type="predicted"/>
<reference evidence="2 3" key="1">
    <citation type="submission" date="2023-08" db="EMBL/GenBank/DDBJ databases">
        <title>Black Yeasts Isolated from many extreme environments.</title>
        <authorList>
            <person name="Coleine C."/>
            <person name="Stajich J.E."/>
            <person name="Selbmann L."/>
        </authorList>
    </citation>
    <scope>NUCLEOTIDE SEQUENCE [LARGE SCALE GENOMIC DNA]</scope>
    <source>
        <strain evidence="2 3">CCFEE 536</strain>
    </source>
</reference>
<dbReference type="Proteomes" id="UP001357485">
    <property type="component" value="Unassembled WGS sequence"/>
</dbReference>
<feature type="compositionally biased region" description="Low complexity" evidence="1">
    <location>
        <begin position="89"/>
        <end position="117"/>
    </location>
</feature>
<feature type="compositionally biased region" description="Low complexity" evidence="1">
    <location>
        <begin position="43"/>
        <end position="52"/>
    </location>
</feature>
<feature type="region of interest" description="Disordered" evidence="1">
    <location>
        <begin position="70"/>
        <end position="136"/>
    </location>
</feature>
<feature type="region of interest" description="Disordered" evidence="1">
    <location>
        <begin position="1"/>
        <end position="52"/>
    </location>
</feature>
<keyword evidence="3" id="KW-1185">Reference proteome</keyword>
<feature type="compositionally biased region" description="Polar residues" evidence="1">
    <location>
        <begin position="16"/>
        <end position="42"/>
    </location>
</feature>
<feature type="compositionally biased region" description="Polar residues" evidence="1">
    <location>
        <begin position="118"/>
        <end position="136"/>
    </location>
</feature>
<evidence type="ECO:0000313" key="3">
    <source>
        <dbReference type="Proteomes" id="UP001357485"/>
    </source>
</evidence>
<evidence type="ECO:0000313" key="2">
    <source>
        <dbReference type="EMBL" id="KAK5131631.1"/>
    </source>
</evidence>
<dbReference type="EMBL" id="JAVRRA010024633">
    <property type="protein sequence ID" value="KAK5131631.1"/>
    <property type="molecule type" value="Genomic_DNA"/>
</dbReference>
<accession>A0ABR0KUJ8</accession>
<gene>
    <name evidence="2" type="ORF">LTR16_000570</name>
</gene>